<accession>A0A0R2H845</accession>
<dbReference type="AlphaFoldDB" id="A0A0R2H845"/>
<organism evidence="1 2">
    <name type="scientific">Kandleria vitulina DSM 20405</name>
    <dbReference type="NCBI Taxonomy" id="1410657"/>
    <lineage>
        <taxon>Bacteria</taxon>
        <taxon>Bacillati</taxon>
        <taxon>Bacillota</taxon>
        <taxon>Erysipelotrichia</taxon>
        <taxon>Erysipelotrichales</taxon>
        <taxon>Coprobacillaceae</taxon>
        <taxon>Kandleria</taxon>
    </lineage>
</organism>
<evidence type="ECO:0000313" key="2">
    <source>
        <dbReference type="Proteomes" id="UP000051841"/>
    </source>
</evidence>
<protein>
    <submittedName>
        <fullName evidence="1">Uncharacterized protein</fullName>
    </submittedName>
</protein>
<proteinExistence type="predicted"/>
<dbReference type="PATRIC" id="fig|1410657.5.peg.1367"/>
<evidence type="ECO:0000313" key="1">
    <source>
        <dbReference type="EMBL" id="KRN47814.1"/>
    </source>
</evidence>
<gene>
    <name evidence="1" type="ORF">IV49_GL001322</name>
</gene>
<dbReference type="RefSeq" id="WP_155265968.1">
    <property type="nucleotide sequence ID" value="NZ_JNKN01000042.1"/>
</dbReference>
<sequence>MERVKEQFKIIKEKGIDVSNPQKVMNEAVDLGYFELAIYVADHRNFYLDSIQKF</sequence>
<dbReference type="Proteomes" id="UP000051841">
    <property type="component" value="Unassembled WGS sequence"/>
</dbReference>
<keyword evidence="2" id="KW-1185">Reference proteome</keyword>
<name>A0A0R2H845_9FIRM</name>
<dbReference type="EMBL" id="JQBL01000034">
    <property type="protein sequence ID" value="KRN47814.1"/>
    <property type="molecule type" value="Genomic_DNA"/>
</dbReference>
<reference evidence="1 2" key="1">
    <citation type="journal article" date="2015" name="Genome Announc.">
        <title>Expanding the biotechnology potential of lactobacilli through comparative genomics of 213 strains and associated genera.</title>
        <authorList>
            <person name="Sun Z."/>
            <person name="Harris H.M."/>
            <person name="McCann A."/>
            <person name="Guo C."/>
            <person name="Argimon S."/>
            <person name="Zhang W."/>
            <person name="Yang X."/>
            <person name="Jeffery I.B."/>
            <person name="Cooney J.C."/>
            <person name="Kagawa T.F."/>
            <person name="Liu W."/>
            <person name="Song Y."/>
            <person name="Salvetti E."/>
            <person name="Wrobel A."/>
            <person name="Rasinkangas P."/>
            <person name="Parkhill J."/>
            <person name="Rea M.C."/>
            <person name="O'Sullivan O."/>
            <person name="Ritari J."/>
            <person name="Douillard F.P."/>
            <person name="Paul Ross R."/>
            <person name="Yang R."/>
            <person name="Briner A.E."/>
            <person name="Felis G.E."/>
            <person name="de Vos W.M."/>
            <person name="Barrangou R."/>
            <person name="Klaenhammer T.R."/>
            <person name="Caufield P.W."/>
            <person name="Cui Y."/>
            <person name="Zhang H."/>
            <person name="O'Toole P.W."/>
        </authorList>
    </citation>
    <scope>NUCLEOTIDE SEQUENCE [LARGE SCALE GENOMIC DNA]</scope>
    <source>
        <strain evidence="1 2">DSM 20405</strain>
    </source>
</reference>
<comment type="caution">
    <text evidence="1">The sequence shown here is derived from an EMBL/GenBank/DDBJ whole genome shotgun (WGS) entry which is preliminary data.</text>
</comment>